<sequence>MSRFLGRLELEEADGTDDGQWLLERPLTYESDVACRTFTVPARFRTDLASVPRLPIAYWLCGGAASKAAVVHDFLYATRPVARRIADAVLREASAVTGVPVWRRWLMWAGVRAFGWIYWRA</sequence>
<proteinExistence type="predicted"/>
<dbReference type="InterPro" id="IPR010767">
    <property type="entry name" value="Phage_CGC-2007_Cje0229"/>
</dbReference>
<evidence type="ECO:0000313" key="1">
    <source>
        <dbReference type="EMBL" id="ANN70932.1"/>
    </source>
</evidence>
<dbReference type="RefSeq" id="WP_066668549.1">
    <property type="nucleotide sequence ID" value="NZ_CP016171.1"/>
</dbReference>
<dbReference type="AlphaFoldDB" id="A0A193FT49"/>
<evidence type="ECO:0000313" key="2">
    <source>
        <dbReference type="Proteomes" id="UP000092213"/>
    </source>
</evidence>
<gene>
    <name evidence="1" type="ORF">BAU08_05920</name>
</gene>
<dbReference type="STRING" id="463025.BAU08_05920"/>
<dbReference type="EMBL" id="CP016171">
    <property type="protein sequence ID" value="ANN70932.1"/>
    <property type="molecule type" value="Genomic_DNA"/>
</dbReference>
<organism evidence="1 2">
    <name type="scientific">Bordetella bronchialis</name>
    <dbReference type="NCBI Taxonomy" id="463025"/>
    <lineage>
        <taxon>Bacteria</taxon>
        <taxon>Pseudomonadati</taxon>
        <taxon>Pseudomonadota</taxon>
        <taxon>Betaproteobacteria</taxon>
        <taxon>Burkholderiales</taxon>
        <taxon>Alcaligenaceae</taxon>
        <taxon>Bordetella</taxon>
    </lineage>
</organism>
<accession>A0A193FT49</accession>
<protein>
    <recommendedName>
        <fullName evidence="3">DUF1353 domain-containing protein</fullName>
    </recommendedName>
</protein>
<reference evidence="1 2" key="1">
    <citation type="submission" date="2016-06" db="EMBL/GenBank/DDBJ databases">
        <title>Complete genome sequences of Bordetella bronchialis and Bordetella flabilis.</title>
        <authorList>
            <person name="LiPuma J.J."/>
            <person name="Spilker T."/>
        </authorList>
    </citation>
    <scope>NUCLEOTIDE SEQUENCE [LARGE SCALE GENOMIC DNA]</scope>
    <source>
        <strain evidence="1 2">AU17976</strain>
    </source>
</reference>
<name>A0A193FT49_9BORD</name>
<dbReference type="Proteomes" id="UP000092213">
    <property type="component" value="Chromosome"/>
</dbReference>
<evidence type="ECO:0008006" key="3">
    <source>
        <dbReference type="Google" id="ProtNLM"/>
    </source>
</evidence>
<dbReference type="Pfam" id="PF07087">
    <property type="entry name" value="DUF1353"/>
    <property type="match status" value="1"/>
</dbReference>